<protein>
    <submittedName>
        <fullName evidence="2">Uncharacterized protein</fullName>
    </submittedName>
</protein>
<feature type="compositionally biased region" description="Polar residues" evidence="1">
    <location>
        <begin position="107"/>
        <end position="117"/>
    </location>
</feature>
<reference evidence="2" key="2">
    <citation type="submission" date="2022-01" db="EMBL/GenBank/DDBJ databases">
        <authorList>
            <person name="Yamashiro T."/>
            <person name="Shiraishi A."/>
            <person name="Satake H."/>
            <person name="Nakayama K."/>
        </authorList>
    </citation>
    <scope>NUCLEOTIDE SEQUENCE</scope>
</reference>
<accession>A0ABQ5GV91</accession>
<evidence type="ECO:0000313" key="3">
    <source>
        <dbReference type="Proteomes" id="UP001151760"/>
    </source>
</evidence>
<feature type="region of interest" description="Disordered" evidence="1">
    <location>
        <begin position="94"/>
        <end position="150"/>
    </location>
</feature>
<sequence length="150" mass="17322">MMSKSAYQVQTPAKSAVQNTAGKGSKQAAEGDSEYLLEDKLWEICKKHYHQILPIMMEKVHKEKLQEIEEEWYAADRANRMQLARIKEAYFSEDEDNQDGYWKYWPKTSSHSSQNPKRNPGHGNGKIQSTAIHDRPCGEPEQKQVLQISQ</sequence>
<comment type="caution">
    <text evidence="2">The sequence shown here is derived from an EMBL/GenBank/DDBJ whole genome shotgun (WGS) entry which is preliminary data.</text>
</comment>
<dbReference type="EMBL" id="BQNB010018836">
    <property type="protein sequence ID" value="GJT78802.1"/>
    <property type="molecule type" value="Genomic_DNA"/>
</dbReference>
<reference evidence="2" key="1">
    <citation type="journal article" date="2022" name="Int. J. Mol. Sci.">
        <title>Draft Genome of Tanacetum Coccineum: Genomic Comparison of Closely Related Tanacetum-Family Plants.</title>
        <authorList>
            <person name="Yamashiro T."/>
            <person name="Shiraishi A."/>
            <person name="Nakayama K."/>
            <person name="Satake H."/>
        </authorList>
    </citation>
    <scope>NUCLEOTIDE SEQUENCE</scope>
</reference>
<feature type="compositionally biased region" description="Basic and acidic residues" evidence="1">
    <location>
        <begin position="132"/>
        <end position="142"/>
    </location>
</feature>
<evidence type="ECO:0000256" key="1">
    <source>
        <dbReference type="SAM" id="MobiDB-lite"/>
    </source>
</evidence>
<dbReference type="Proteomes" id="UP001151760">
    <property type="component" value="Unassembled WGS sequence"/>
</dbReference>
<organism evidence="2 3">
    <name type="scientific">Tanacetum coccineum</name>
    <dbReference type="NCBI Taxonomy" id="301880"/>
    <lineage>
        <taxon>Eukaryota</taxon>
        <taxon>Viridiplantae</taxon>
        <taxon>Streptophyta</taxon>
        <taxon>Embryophyta</taxon>
        <taxon>Tracheophyta</taxon>
        <taxon>Spermatophyta</taxon>
        <taxon>Magnoliopsida</taxon>
        <taxon>eudicotyledons</taxon>
        <taxon>Gunneridae</taxon>
        <taxon>Pentapetalae</taxon>
        <taxon>asterids</taxon>
        <taxon>campanulids</taxon>
        <taxon>Asterales</taxon>
        <taxon>Asteraceae</taxon>
        <taxon>Asteroideae</taxon>
        <taxon>Anthemideae</taxon>
        <taxon>Anthemidinae</taxon>
        <taxon>Tanacetum</taxon>
    </lineage>
</organism>
<feature type="compositionally biased region" description="Polar residues" evidence="1">
    <location>
        <begin position="1"/>
        <end position="22"/>
    </location>
</feature>
<keyword evidence="3" id="KW-1185">Reference proteome</keyword>
<name>A0ABQ5GV91_9ASTR</name>
<proteinExistence type="predicted"/>
<gene>
    <name evidence="2" type="ORF">Tco_1045527</name>
</gene>
<evidence type="ECO:0000313" key="2">
    <source>
        <dbReference type="EMBL" id="GJT78802.1"/>
    </source>
</evidence>
<feature type="region of interest" description="Disordered" evidence="1">
    <location>
        <begin position="1"/>
        <end position="31"/>
    </location>
</feature>